<dbReference type="EC" id="3.8.1.2" evidence="3"/>
<dbReference type="Pfam" id="PF00702">
    <property type="entry name" value="Hydrolase"/>
    <property type="match status" value="1"/>
</dbReference>
<dbReference type="Proteomes" id="UP001055125">
    <property type="component" value="Unassembled WGS sequence"/>
</dbReference>
<evidence type="ECO:0000313" key="4">
    <source>
        <dbReference type="EMBL" id="GJD94889.1"/>
    </source>
</evidence>
<gene>
    <name evidence="4" type="primary">hdl IVa</name>
    <name evidence="4" type="ORF">OCOJLMKI_2096</name>
</gene>
<evidence type="ECO:0000313" key="5">
    <source>
        <dbReference type="Proteomes" id="UP001055125"/>
    </source>
</evidence>
<dbReference type="InterPro" id="IPR023214">
    <property type="entry name" value="HAD_sf"/>
</dbReference>
<organism evidence="4 5">
    <name type="scientific">Methylobacterium iners</name>
    <dbReference type="NCBI Taxonomy" id="418707"/>
    <lineage>
        <taxon>Bacteria</taxon>
        <taxon>Pseudomonadati</taxon>
        <taxon>Pseudomonadota</taxon>
        <taxon>Alphaproteobacteria</taxon>
        <taxon>Hyphomicrobiales</taxon>
        <taxon>Methylobacteriaceae</taxon>
        <taxon>Methylobacterium</taxon>
    </lineage>
</organism>
<protein>
    <recommendedName>
        <fullName evidence="3">(S)-2-haloacid dehalogenase</fullName>
        <ecNumber evidence="3">3.8.1.2</ecNumber>
    </recommendedName>
    <alternativeName>
        <fullName evidence="3">2-haloalkanoic acid dehalogenase</fullName>
    </alternativeName>
    <alternativeName>
        <fullName evidence="3">Halocarboxylic acid halidohydrolase</fullName>
    </alternativeName>
    <alternativeName>
        <fullName evidence="3">L-2-haloacid dehalogenase</fullName>
    </alternativeName>
</protein>
<evidence type="ECO:0000256" key="3">
    <source>
        <dbReference type="RuleBase" id="RU368077"/>
    </source>
</evidence>
<proteinExistence type="inferred from homology"/>
<dbReference type="PANTHER" id="PTHR43316">
    <property type="entry name" value="HYDROLASE, HALOACID DELAHOGENASE-RELATED"/>
    <property type="match status" value="1"/>
</dbReference>
<dbReference type="PRINTS" id="PR00413">
    <property type="entry name" value="HADHALOGNASE"/>
</dbReference>
<keyword evidence="2 3" id="KW-0378">Hydrolase</keyword>
<comment type="function">
    <text evidence="3">Catalyzes the hydrolytic dehalogenation of small (S)-2-haloalkanoic acids to yield the corresponding (R)-2-hydroxyalkanoic acids.</text>
</comment>
<dbReference type="InterPro" id="IPR036412">
    <property type="entry name" value="HAD-like_sf"/>
</dbReference>
<dbReference type="NCBIfam" id="TIGR01428">
    <property type="entry name" value="HAD_type_II"/>
    <property type="match status" value="1"/>
</dbReference>
<sequence length="224" mass="24019">MSGSDLIPEDGIAVFDAYGTLFDVHSAVMRHAAGIGTEAMALSETWRAKQLEYTWTLSLMGRSASFWTLTERALDFALARHPGIDPGIRPKLLGAYRDLDAYPEAAGVIRSLRQRRIATAILSNGDAAMLARAMASAGLDDAFDSVLSVEASGIFKTSPVAYQIVLDRFGVSPGGVVFCSSNRWDVAGAVAFGFSTVWVNRTGLPDEYPDLAPTRIVTSLDGIL</sequence>
<dbReference type="CDD" id="cd02588">
    <property type="entry name" value="HAD_L2-DEX"/>
    <property type="match status" value="1"/>
</dbReference>
<dbReference type="InterPro" id="IPR023198">
    <property type="entry name" value="PGP-like_dom2"/>
</dbReference>
<dbReference type="SFLD" id="SFLDG01135">
    <property type="entry name" value="C1.5.6:_HAD__Beta-PGM__Phospha"/>
    <property type="match status" value="1"/>
</dbReference>
<dbReference type="SUPFAM" id="SSF56784">
    <property type="entry name" value="HAD-like"/>
    <property type="match status" value="1"/>
</dbReference>
<dbReference type="InterPro" id="IPR006439">
    <property type="entry name" value="HAD-SF_hydro_IA"/>
</dbReference>
<evidence type="ECO:0000256" key="2">
    <source>
        <dbReference type="ARBA" id="ARBA00022801"/>
    </source>
</evidence>
<comment type="catalytic activity">
    <reaction evidence="3">
        <text>an (S)-2-haloacid + H2O = a (2R)-2-hydroxycarboxylate + a halide anion + H(+)</text>
        <dbReference type="Rhea" id="RHEA:11192"/>
        <dbReference type="ChEBI" id="CHEBI:15377"/>
        <dbReference type="ChEBI" id="CHEBI:15378"/>
        <dbReference type="ChEBI" id="CHEBI:16042"/>
        <dbReference type="ChEBI" id="CHEBI:58314"/>
        <dbReference type="ChEBI" id="CHEBI:137405"/>
        <dbReference type="EC" id="3.8.1.2"/>
    </reaction>
</comment>
<dbReference type="SFLD" id="SFLDG01129">
    <property type="entry name" value="C1.5:_HAD__Beta-PGM__Phosphata"/>
    <property type="match status" value="1"/>
</dbReference>
<dbReference type="RefSeq" id="WP_238244047.1">
    <property type="nucleotide sequence ID" value="NZ_BPQP01000030.1"/>
</dbReference>
<accession>A0ABQ4RYY0</accession>
<dbReference type="SFLD" id="SFLDF00045">
    <property type="entry name" value="2-haloacid_dehalogenase"/>
    <property type="match status" value="1"/>
</dbReference>
<dbReference type="SFLD" id="SFLDS00003">
    <property type="entry name" value="Haloacid_Dehalogenase"/>
    <property type="match status" value="1"/>
</dbReference>
<dbReference type="Gene3D" id="3.40.50.1000">
    <property type="entry name" value="HAD superfamily/HAD-like"/>
    <property type="match status" value="1"/>
</dbReference>
<keyword evidence="5" id="KW-1185">Reference proteome</keyword>
<dbReference type="EMBL" id="BPQP01000030">
    <property type="protein sequence ID" value="GJD94889.1"/>
    <property type="molecule type" value="Genomic_DNA"/>
</dbReference>
<name>A0ABQ4RYY0_9HYPH</name>
<reference evidence="4" key="1">
    <citation type="journal article" date="2021" name="Front. Microbiol.">
        <title>Comprehensive Comparative Genomics and Phenotyping of Methylobacterium Species.</title>
        <authorList>
            <person name="Alessa O."/>
            <person name="Ogura Y."/>
            <person name="Fujitani Y."/>
            <person name="Takami H."/>
            <person name="Hayashi T."/>
            <person name="Sahin N."/>
            <person name="Tani A."/>
        </authorList>
    </citation>
    <scope>NUCLEOTIDE SEQUENCE</scope>
    <source>
        <strain evidence="4">DSM 19015</strain>
    </source>
</reference>
<dbReference type="InterPro" id="IPR051540">
    <property type="entry name" value="S-2-haloacid_dehalogenase"/>
</dbReference>
<comment type="similarity">
    <text evidence="1 3">Belongs to the HAD-like hydrolase superfamily. S-2-haloalkanoic acid dehalogenase family.</text>
</comment>
<comment type="caution">
    <text evidence="4">The sequence shown here is derived from an EMBL/GenBank/DDBJ whole genome shotgun (WGS) entry which is preliminary data.</text>
</comment>
<dbReference type="NCBIfam" id="TIGR01493">
    <property type="entry name" value="HAD-SF-IA-v2"/>
    <property type="match status" value="1"/>
</dbReference>
<evidence type="ECO:0000256" key="1">
    <source>
        <dbReference type="ARBA" id="ARBA00008106"/>
    </source>
</evidence>
<dbReference type="Gene3D" id="1.10.150.240">
    <property type="entry name" value="Putative phosphatase, domain 2"/>
    <property type="match status" value="1"/>
</dbReference>
<dbReference type="InterPro" id="IPR006328">
    <property type="entry name" value="2-HAD"/>
</dbReference>
<dbReference type="PANTHER" id="PTHR43316:SF3">
    <property type="entry name" value="HALOACID DEHALOGENASE, TYPE II (AFU_ORTHOLOGUE AFUA_2G07750)-RELATED"/>
    <property type="match status" value="1"/>
</dbReference>
<reference evidence="4" key="2">
    <citation type="submission" date="2021-08" db="EMBL/GenBank/DDBJ databases">
        <authorList>
            <person name="Tani A."/>
            <person name="Ola A."/>
            <person name="Ogura Y."/>
            <person name="Katsura K."/>
            <person name="Hayashi T."/>
        </authorList>
    </citation>
    <scope>NUCLEOTIDE SEQUENCE</scope>
    <source>
        <strain evidence="4">DSM 19015</strain>
    </source>
</reference>